<evidence type="ECO:0000256" key="5">
    <source>
        <dbReference type="ARBA" id="ARBA00022771"/>
    </source>
</evidence>
<proteinExistence type="inferred from homology"/>
<evidence type="ECO:0000256" key="6">
    <source>
        <dbReference type="ARBA" id="ARBA00022833"/>
    </source>
</evidence>
<dbReference type="GO" id="GO:0009653">
    <property type="term" value="P:anatomical structure morphogenesis"/>
    <property type="evidence" value="ECO:0007669"/>
    <property type="project" value="UniProtKB-ARBA"/>
</dbReference>
<keyword evidence="8" id="KW-0804">Transcription</keyword>
<evidence type="ECO:0000256" key="8">
    <source>
        <dbReference type="ARBA" id="ARBA00023163"/>
    </source>
</evidence>
<dbReference type="FunFam" id="3.30.160.60:FF:000648">
    <property type="entry name" value="Zinc finger protein rotund"/>
    <property type="match status" value="1"/>
</dbReference>
<evidence type="ECO:0000256" key="11">
    <source>
        <dbReference type="SAM" id="MobiDB-lite"/>
    </source>
</evidence>
<organism evidence="13 14">
    <name type="scientific">Aquatica leii</name>
    <dbReference type="NCBI Taxonomy" id="1421715"/>
    <lineage>
        <taxon>Eukaryota</taxon>
        <taxon>Metazoa</taxon>
        <taxon>Ecdysozoa</taxon>
        <taxon>Arthropoda</taxon>
        <taxon>Hexapoda</taxon>
        <taxon>Insecta</taxon>
        <taxon>Pterygota</taxon>
        <taxon>Neoptera</taxon>
        <taxon>Endopterygota</taxon>
        <taxon>Coleoptera</taxon>
        <taxon>Polyphaga</taxon>
        <taxon>Elateriformia</taxon>
        <taxon>Elateroidea</taxon>
        <taxon>Lampyridae</taxon>
        <taxon>Luciolinae</taxon>
        <taxon>Aquatica</taxon>
    </lineage>
</organism>
<evidence type="ECO:0000256" key="9">
    <source>
        <dbReference type="ARBA" id="ARBA00023242"/>
    </source>
</evidence>
<evidence type="ECO:0000256" key="1">
    <source>
        <dbReference type="ARBA" id="ARBA00004123"/>
    </source>
</evidence>
<dbReference type="FunFam" id="3.30.160.60:FF:001172">
    <property type="entry name" value="Zinc finger protein rotund"/>
    <property type="match status" value="1"/>
</dbReference>
<evidence type="ECO:0000256" key="7">
    <source>
        <dbReference type="ARBA" id="ARBA00023015"/>
    </source>
</evidence>
<comment type="caution">
    <text evidence="13">The sequence shown here is derived from an EMBL/GenBank/DDBJ whole genome shotgun (WGS) entry which is preliminary data.</text>
</comment>
<dbReference type="AlphaFoldDB" id="A0AAN7Q3A9"/>
<keyword evidence="4" id="KW-0677">Repeat</keyword>
<comment type="subcellular location">
    <subcellularLocation>
        <location evidence="1">Nucleus</location>
    </subcellularLocation>
</comment>
<protein>
    <recommendedName>
        <fullName evidence="12">C2H2-type domain-containing protein</fullName>
    </recommendedName>
</protein>
<dbReference type="Gene3D" id="3.30.160.60">
    <property type="entry name" value="Classic Zinc Finger"/>
    <property type="match status" value="4"/>
</dbReference>
<comment type="similarity">
    <text evidence="2">Belongs to the krueppel C2H2-type zinc-finger protein family.</text>
</comment>
<dbReference type="GO" id="GO:0030154">
    <property type="term" value="P:cell differentiation"/>
    <property type="evidence" value="ECO:0007669"/>
    <property type="project" value="UniProtKB-ARBA"/>
</dbReference>
<dbReference type="PANTHER" id="PTHR24379:SF121">
    <property type="entry name" value="C2H2-TYPE DOMAIN-CONTAINING PROTEIN"/>
    <property type="match status" value="1"/>
</dbReference>
<dbReference type="PROSITE" id="PS00028">
    <property type="entry name" value="ZINC_FINGER_C2H2_1"/>
    <property type="match status" value="6"/>
</dbReference>
<keyword evidence="5 10" id="KW-0863">Zinc-finger</keyword>
<dbReference type="PANTHER" id="PTHR24379">
    <property type="entry name" value="KRAB AND ZINC FINGER DOMAIN-CONTAINING"/>
    <property type="match status" value="1"/>
</dbReference>
<feature type="region of interest" description="Disordered" evidence="11">
    <location>
        <begin position="166"/>
        <end position="197"/>
    </location>
</feature>
<keyword evidence="14" id="KW-1185">Reference proteome</keyword>
<keyword evidence="7" id="KW-0805">Transcription regulation</keyword>
<dbReference type="SUPFAM" id="SSF57667">
    <property type="entry name" value="beta-beta-alpha zinc fingers"/>
    <property type="match status" value="4"/>
</dbReference>
<keyword evidence="9" id="KW-0539">Nucleus</keyword>
<evidence type="ECO:0000256" key="2">
    <source>
        <dbReference type="ARBA" id="ARBA00006991"/>
    </source>
</evidence>
<feature type="domain" description="C2H2-type" evidence="12">
    <location>
        <begin position="283"/>
        <end position="310"/>
    </location>
</feature>
<name>A0AAN7Q3A9_9COLE</name>
<dbReference type="FunFam" id="3.30.160.60:FF:001678">
    <property type="entry name" value="Zinc finger protein rotund"/>
    <property type="match status" value="1"/>
</dbReference>
<reference evidence="14" key="1">
    <citation type="submission" date="2023-01" db="EMBL/GenBank/DDBJ databases">
        <title>Key to firefly adult light organ development and bioluminescence: homeobox transcription factors regulate luciferase expression and transportation to peroxisome.</title>
        <authorList>
            <person name="Fu X."/>
        </authorList>
    </citation>
    <scope>NUCLEOTIDE SEQUENCE [LARGE SCALE GENOMIC DNA]</scope>
</reference>
<evidence type="ECO:0000256" key="10">
    <source>
        <dbReference type="PROSITE-ProRule" id="PRU00042"/>
    </source>
</evidence>
<gene>
    <name evidence="13" type="ORF">RN001_010476</name>
</gene>
<keyword evidence="3" id="KW-0479">Metal-binding</keyword>
<evidence type="ECO:0000313" key="13">
    <source>
        <dbReference type="EMBL" id="KAK4877970.1"/>
    </source>
</evidence>
<feature type="domain" description="C2H2-type" evidence="12">
    <location>
        <begin position="311"/>
        <end position="340"/>
    </location>
</feature>
<sequence>MNYGFSIIPGKKGCCDKDFSIVFSTTITRTKMYPWYRDSMGGQLGQLCGPMATTIKTENGYNDCMLALDYATQSKKAFGWDGTQTGGNPAGPQGGGVGGQGAQGLVHWMSVMAEHMDPAVSHYMSWNQEQCGQHGKDDYPNWTRTSMGMNKQGYESKMNENQHHMQKGMEDHHMGTPGLYTSGRSTSSSSSPGVAGSSPALLVVPQPINATKMGGMQNGGPQPRKYQCKMCPQVFGSKAELQLHTQAHMREAKPYKCSQCCKAFANSSYLSQHTRIHLGIKPYRCEICQRKFTQLSHLQQHIRTHTGDKPYKCRHPGCQKAFSQLSNLQSHSRCHQTDKPYKCNSCYKCFSDEPSLLEHIPKHKESKHLKTHICQYCGKSYTQETYLQKHMQKHAERTDKRPPIGHTLGLNHRGLDHPYWPKVSPDSAENIHDYPNDIPRQILEQNEDLVIIRQQLGQNPPAPPSTPNPNMNSYDTTITKANSNSAFTPISSMSGHLNHLNHQLAPNRPYLYDAISFPKQNSLDLPKSQPTNGFPNQLISLHQIRNYAHQPNASLMEHSILGGLKDK</sequence>
<feature type="domain" description="C2H2-type" evidence="12">
    <location>
        <begin position="341"/>
        <end position="368"/>
    </location>
</feature>
<evidence type="ECO:0000313" key="14">
    <source>
        <dbReference type="Proteomes" id="UP001353858"/>
    </source>
</evidence>
<dbReference type="FunFam" id="3.30.160.60:FF:000158">
    <property type="entry name" value="Zinc finger protein 362"/>
    <property type="match status" value="1"/>
</dbReference>
<feature type="compositionally biased region" description="Low complexity" evidence="11">
    <location>
        <begin position="182"/>
        <end position="197"/>
    </location>
</feature>
<evidence type="ECO:0000256" key="3">
    <source>
        <dbReference type="ARBA" id="ARBA00022723"/>
    </source>
</evidence>
<dbReference type="GO" id="GO:0048731">
    <property type="term" value="P:system development"/>
    <property type="evidence" value="ECO:0007669"/>
    <property type="project" value="UniProtKB-ARBA"/>
</dbReference>
<feature type="domain" description="C2H2-type" evidence="12">
    <location>
        <begin position="226"/>
        <end position="253"/>
    </location>
</feature>
<dbReference type="Proteomes" id="UP001353858">
    <property type="component" value="Unassembled WGS sequence"/>
</dbReference>
<dbReference type="InterPro" id="IPR036236">
    <property type="entry name" value="Znf_C2H2_sf"/>
</dbReference>
<feature type="domain" description="C2H2-type" evidence="12">
    <location>
        <begin position="372"/>
        <end position="399"/>
    </location>
</feature>
<feature type="domain" description="C2H2-type" evidence="12">
    <location>
        <begin position="255"/>
        <end position="282"/>
    </location>
</feature>
<accession>A0AAN7Q3A9</accession>
<dbReference type="PROSITE" id="PS50157">
    <property type="entry name" value="ZINC_FINGER_C2H2_2"/>
    <property type="match status" value="6"/>
</dbReference>
<dbReference type="Pfam" id="PF00096">
    <property type="entry name" value="zf-C2H2"/>
    <property type="match status" value="3"/>
</dbReference>
<dbReference type="InterPro" id="IPR013087">
    <property type="entry name" value="Znf_C2H2_type"/>
</dbReference>
<evidence type="ECO:0000256" key="4">
    <source>
        <dbReference type="ARBA" id="ARBA00022737"/>
    </source>
</evidence>
<dbReference type="GO" id="GO:0005634">
    <property type="term" value="C:nucleus"/>
    <property type="evidence" value="ECO:0007669"/>
    <property type="project" value="UniProtKB-SubCell"/>
</dbReference>
<dbReference type="SMART" id="SM00355">
    <property type="entry name" value="ZnF_C2H2"/>
    <property type="match status" value="6"/>
</dbReference>
<keyword evidence="6" id="KW-0862">Zinc</keyword>
<dbReference type="GO" id="GO:0008270">
    <property type="term" value="F:zinc ion binding"/>
    <property type="evidence" value="ECO:0007669"/>
    <property type="project" value="UniProtKB-KW"/>
</dbReference>
<dbReference type="EMBL" id="JARPUR010000004">
    <property type="protein sequence ID" value="KAK4877970.1"/>
    <property type="molecule type" value="Genomic_DNA"/>
</dbReference>
<evidence type="ECO:0000259" key="12">
    <source>
        <dbReference type="PROSITE" id="PS50157"/>
    </source>
</evidence>